<feature type="domain" description="DOG1" evidence="10">
    <location>
        <begin position="202"/>
        <end position="415"/>
    </location>
</feature>
<dbReference type="Proteomes" id="UP000515123">
    <property type="component" value="Linkage group 24"/>
</dbReference>
<gene>
    <name evidence="12" type="primary">LOC109728613</name>
</gene>
<keyword evidence="4" id="KW-0238">DNA-binding</keyword>
<dbReference type="GO" id="GO:0043565">
    <property type="term" value="F:sequence-specific DNA binding"/>
    <property type="evidence" value="ECO:0007669"/>
    <property type="project" value="InterPro"/>
</dbReference>
<keyword evidence="6" id="KW-0539">Nucleus</keyword>
<dbReference type="SUPFAM" id="SSF57959">
    <property type="entry name" value="Leucine zipper domain"/>
    <property type="match status" value="1"/>
</dbReference>
<evidence type="ECO:0000256" key="2">
    <source>
        <dbReference type="ARBA" id="ARBA00007163"/>
    </source>
</evidence>
<dbReference type="FunFam" id="1.20.5.170:FF:000019">
    <property type="entry name" value="BZIP family transcription factor"/>
    <property type="match status" value="1"/>
</dbReference>
<dbReference type="PROSITE" id="PS50217">
    <property type="entry name" value="BZIP"/>
    <property type="match status" value="1"/>
</dbReference>
<dbReference type="InterPro" id="IPR025422">
    <property type="entry name" value="TGA_domain"/>
</dbReference>
<evidence type="ECO:0000259" key="10">
    <source>
        <dbReference type="PROSITE" id="PS51806"/>
    </source>
</evidence>
<dbReference type="GO" id="GO:0006351">
    <property type="term" value="P:DNA-templated transcription"/>
    <property type="evidence" value="ECO:0007669"/>
    <property type="project" value="InterPro"/>
</dbReference>
<evidence type="ECO:0000256" key="8">
    <source>
        <dbReference type="SAM" id="MobiDB-lite"/>
    </source>
</evidence>
<evidence type="ECO:0000259" key="9">
    <source>
        <dbReference type="PROSITE" id="PS50217"/>
    </source>
</evidence>
<sequence>MGFGYSINDQQHGAAYFGELEEALMQRVDGVEGDGDTKYTNILPTLEIFPSWSMRYQQIHGGDLGSAGKNTASEVESESPLSRNQDSSEQTSEKKQKNILMANDASVIGAAQNNKLGAQEKRKITGSMRKEGNLLDAKTLRRLAQNREAARKSRLRKKAYVQQLESSRIRLQQLEQELQRSQSQGLFLGGCIAPGDINSGAAAVFDIEYNRWLDDNGKHLSALRAGLQARLLDGNLGLIIDECLAHHDELFRLRAVAAKCDAFHLLIGTWTTPAERCFLWMGGFRPSELIKILMPHLDPLTEQQLMGICSLQQSSQQAEEALLQGFEQLHHSLADTVATGLPANDGTLSYMDYTAVALDKLANLEVFIRQADNLRQQTLHQIRHILTTQQAARCFLAIGEYYSRLRALSSLWASRPLQNFAANESGWSTATDVHVIQQPSKPTNLGASDKLCAEKGIISGSPIF</sequence>
<dbReference type="RefSeq" id="XP_020114660.1">
    <property type="nucleotide sequence ID" value="XM_020259071.1"/>
</dbReference>
<dbReference type="Pfam" id="PF14144">
    <property type="entry name" value="DOG1"/>
    <property type="match status" value="1"/>
</dbReference>
<dbReference type="SMART" id="SM00338">
    <property type="entry name" value="BRLZ"/>
    <property type="match status" value="1"/>
</dbReference>
<protein>
    <submittedName>
        <fullName evidence="12">Transcription factor TGAL5-like isoform X1</fullName>
    </submittedName>
</protein>
<dbReference type="PROSITE" id="PS00036">
    <property type="entry name" value="BZIP_BASIC"/>
    <property type="match status" value="1"/>
</dbReference>
<reference evidence="11" key="1">
    <citation type="journal article" date="2015" name="Nat. Genet.">
        <title>The pineapple genome and the evolution of CAM photosynthesis.</title>
        <authorList>
            <person name="Ming R."/>
            <person name="VanBuren R."/>
            <person name="Wai C.M."/>
            <person name="Tang H."/>
            <person name="Schatz M.C."/>
            <person name="Bowers J.E."/>
            <person name="Lyons E."/>
            <person name="Wang M.L."/>
            <person name="Chen J."/>
            <person name="Biggers E."/>
            <person name="Zhang J."/>
            <person name="Huang L."/>
            <person name="Zhang L."/>
            <person name="Miao W."/>
            <person name="Zhang J."/>
            <person name="Ye Z."/>
            <person name="Miao C."/>
            <person name="Lin Z."/>
            <person name="Wang H."/>
            <person name="Zhou H."/>
            <person name="Yim W.C."/>
            <person name="Priest H.D."/>
            <person name="Zheng C."/>
            <person name="Woodhouse M."/>
            <person name="Edger P.P."/>
            <person name="Guyot R."/>
            <person name="Guo H.B."/>
            <person name="Guo H."/>
            <person name="Zheng G."/>
            <person name="Singh R."/>
            <person name="Sharma A."/>
            <person name="Min X."/>
            <person name="Zheng Y."/>
            <person name="Lee H."/>
            <person name="Gurtowski J."/>
            <person name="Sedlazeck F.J."/>
            <person name="Harkess A."/>
            <person name="McKain M.R."/>
            <person name="Liao Z."/>
            <person name="Fang J."/>
            <person name="Liu J."/>
            <person name="Zhang X."/>
            <person name="Zhang Q."/>
            <person name="Hu W."/>
            <person name="Qin Y."/>
            <person name="Wang K."/>
            <person name="Chen L.Y."/>
            <person name="Shirley N."/>
            <person name="Lin Y.R."/>
            <person name="Liu L.Y."/>
            <person name="Hernandez A.G."/>
            <person name="Wright C.L."/>
            <person name="Bulone V."/>
            <person name="Tuskan G.A."/>
            <person name="Heath K."/>
            <person name="Zee F."/>
            <person name="Moore P.H."/>
            <person name="Sunkar R."/>
            <person name="Leebens-Mack J.H."/>
            <person name="Mockler T."/>
            <person name="Bennetzen J.L."/>
            <person name="Freeling M."/>
            <person name="Sankoff D."/>
            <person name="Paterson A.H."/>
            <person name="Zhu X."/>
            <person name="Yang X."/>
            <person name="Smith J.A."/>
            <person name="Cushman J.C."/>
            <person name="Paull R.E."/>
            <person name="Yu Q."/>
        </authorList>
    </citation>
    <scope>NUCLEOTIDE SEQUENCE [LARGE SCALE GENOMIC DNA]</scope>
    <source>
        <strain evidence="11">cv. F153</strain>
    </source>
</reference>
<evidence type="ECO:0000256" key="3">
    <source>
        <dbReference type="ARBA" id="ARBA00023015"/>
    </source>
</evidence>
<dbReference type="GO" id="GO:0003700">
    <property type="term" value="F:DNA-binding transcription factor activity"/>
    <property type="evidence" value="ECO:0007669"/>
    <property type="project" value="InterPro"/>
</dbReference>
<reference evidence="12" key="2">
    <citation type="submission" date="2025-08" db="UniProtKB">
        <authorList>
            <consortium name="RefSeq"/>
        </authorList>
    </citation>
    <scope>IDENTIFICATION</scope>
    <source>
        <tissue evidence="12">Leaf</tissue>
    </source>
</reference>
<proteinExistence type="inferred from homology"/>
<dbReference type="PROSITE" id="PS51806">
    <property type="entry name" value="DOG1"/>
    <property type="match status" value="1"/>
</dbReference>
<evidence type="ECO:0000256" key="4">
    <source>
        <dbReference type="ARBA" id="ARBA00023125"/>
    </source>
</evidence>
<dbReference type="OrthoDB" id="2015618at2759"/>
<dbReference type="GO" id="GO:0005634">
    <property type="term" value="C:nucleus"/>
    <property type="evidence" value="ECO:0007669"/>
    <property type="project" value="UniProtKB-SubCell"/>
</dbReference>
<feature type="coiled-coil region" evidence="7">
    <location>
        <begin position="157"/>
        <end position="184"/>
    </location>
</feature>
<dbReference type="GeneID" id="109728613"/>
<dbReference type="InterPro" id="IPR004827">
    <property type="entry name" value="bZIP"/>
</dbReference>
<evidence type="ECO:0000313" key="11">
    <source>
        <dbReference type="Proteomes" id="UP000515123"/>
    </source>
</evidence>
<evidence type="ECO:0000256" key="7">
    <source>
        <dbReference type="SAM" id="Coils"/>
    </source>
</evidence>
<dbReference type="Pfam" id="PF00170">
    <property type="entry name" value="bZIP_1"/>
    <property type="match status" value="1"/>
</dbReference>
<dbReference type="Gene3D" id="1.20.5.170">
    <property type="match status" value="1"/>
</dbReference>
<name>A0A6P5HL79_ANACO</name>
<keyword evidence="11" id="KW-1185">Reference proteome</keyword>
<evidence type="ECO:0000256" key="5">
    <source>
        <dbReference type="ARBA" id="ARBA00023163"/>
    </source>
</evidence>
<keyword evidence="7" id="KW-0175">Coiled coil</keyword>
<evidence type="ECO:0000313" key="12">
    <source>
        <dbReference type="RefSeq" id="XP_020114660.1"/>
    </source>
</evidence>
<dbReference type="CDD" id="cd14708">
    <property type="entry name" value="bZIP_HBP1b-like"/>
    <property type="match status" value="1"/>
</dbReference>
<keyword evidence="5" id="KW-0804">Transcription</keyword>
<feature type="region of interest" description="Disordered" evidence="8">
    <location>
        <begin position="63"/>
        <end position="95"/>
    </location>
</feature>
<organism evidence="11 12">
    <name type="scientific">Ananas comosus</name>
    <name type="common">Pineapple</name>
    <name type="synonym">Ananas ananas</name>
    <dbReference type="NCBI Taxonomy" id="4615"/>
    <lineage>
        <taxon>Eukaryota</taxon>
        <taxon>Viridiplantae</taxon>
        <taxon>Streptophyta</taxon>
        <taxon>Embryophyta</taxon>
        <taxon>Tracheophyta</taxon>
        <taxon>Spermatophyta</taxon>
        <taxon>Magnoliopsida</taxon>
        <taxon>Liliopsida</taxon>
        <taxon>Poales</taxon>
        <taxon>Bromeliaceae</taxon>
        <taxon>Bromelioideae</taxon>
        <taxon>Ananas</taxon>
    </lineage>
</organism>
<dbReference type="AlphaFoldDB" id="A0A6P5HL79"/>
<comment type="similarity">
    <text evidence="2">Belongs to the bZIP family.</text>
</comment>
<keyword evidence="3" id="KW-0805">Transcription regulation</keyword>
<evidence type="ECO:0000256" key="1">
    <source>
        <dbReference type="ARBA" id="ARBA00004123"/>
    </source>
</evidence>
<dbReference type="PANTHER" id="PTHR45693">
    <property type="entry name" value="TRANSCRIPTION FACTOR TGA9"/>
    <property type="match status" value="1"/>
</dbReference>
<feature type="domain" description="BZIP" evidence="9">
    <location>
        <begin position="136"/>
        <end position="180"/>
    </location>
</feature>
<evidence type="ECO:0000256" key="6">
    <source>
        <dbReference type="ARBA" id="ARBA00023242"/>
    </source>
</evidence>
<feature type="compositionally biased region" description="Polar residues" evidence="8">
    <location>
        <begin position="68"/>
        <end position="90"/>
    </location>
</feature>
<dbReference type="PANTHER" id="PTHR45693:SF9">
    <property type="entry name" value="TRANSCRIPTION FACTOR TGA9"/>
    <property type="match status" value="1"/>
</dbReference>
<comment type="subcellular location">
    <subcellularLocation>
        <location evidence="1">Nucleus</location>
    </subcellularLocation>
</comment>
<accession>A0A6P5HL79</accession>
<dbReference type="InterPro" id="IPR046347">
    <property type="entry name" value="bZIP_sf"/>
</dbReference>